<dbReference type="AlphaFoldDB" id="A0A3P3ZP25"/>
<evidence type="ECO:0000256" key="1">
    <source>
        <dbReference type="SAM" id="MobiDB-lite"/>
    </source>
</evidence>
<sequence length="314" mass="35374">MKRPYPHIPTPPDPLRRKQPLPWSHPKRDPGDLQLEQRLKAILEHSSYREPDEDTDFIQSESARGVRLQLDYAKAEQGMHDQGIERCIVVFGSTRLREPAVAGDELKRIMAQCLQAPDDPQLERERRLAENRLSLARYYEVGRELGRLVGKVGNDAGGGRLVVMTGGGPGAMEAANRGAFEEGAPSIGLNITLPREQFPNPYITPGLCFQFHYFSMRKLHFMKRAVAIVALPGGYGTLDELFGALTLIQTRKVAPIPVVLVGEAYWRRVFDAEYMLDQGHIDAEDLDLYWYAETAAEAWEGIQLWHRENGSALI</sequence>
<gene>
    <name evidence="2" type="ORF">CARN8_3410006</name>
</gene>
<dbReference type="InterPro" id="IPR031100">
    <property type="entry name" value="LOG_fam"/>
</dbReference>
<feature type="region of interest" description="Disordered" evidence="1">
    <location>
        <begin position="1"/>
        <end position="32"/>
    </location>
</feature>
<feature type="compositionally biased region" description="Pro residues" evidence="1">
    <location>
        <begin position="1"/>
        <end position="13"/>
    </location>
</feature>
<reference evidence="2" key="1">
    <citation type="submission" date="2018-10" db="EMBL/GenBank/DDBJ databases">
        <authorList>
            <person name="Plewniak F."/>
        </authorList>
    </citation>
    <scope>NUCLEOTIDE SEQUENCE</scope>
</reference>
<protein>
    <submittedName>
        <fullName evidence="2">Cytochrome D ubiquinol oxidase subunit II</fullName>
    </submittedName>
</protein>
<dbReference type="InterPro" id="IPR052341">
    <property type="entry name" value="LOG_family_nucleotidases"/>
</dbReference>
<accession>A0A3P3ZP25</accession>
<dbReference type="GO" id="GO:0005829">
    <property type="term" value="C:cytosol"/>
    <property type="evidence" value="ECO:0007669"/>
    <property type="project" value="TreeGrafter"/>
</dbReference>
<name>A0A3P3ZP25_9ZZZZ</name>
<dbReference type="EMBL" id="UOYP01000270">
    <property type="protein sequence ID" value="VAY88626.1"/>
    <property type="molecule type" value="Genomic_DNA"/>
</dbReference>
<dbReference type="Pfam" id="PF03641">
    <property type="entry name" value="Lysine_decarbox"/>
    <property type="match status" value="1"/>
</dbReference>
<organism evidence="2">
    <name type="scientific">mine drainage metagenome</name>
    <dbReference type="NCBI Taxonomy" id="410659"/>
    <lineage>
        <taxon>unclassified sequences</taxon>
        <taxon>metagenomes</taxon>
        <taxon>ecological metagenomes</taxon>
    </lineage>
</organism>
<evidence type="ECO:0000313" key="2">
    <source>
        <dbReference type="EMBL" id="VAY88626.1"/>
    </source>
</evidence>
<dbReference type="PANTHER" id="PTHR43393:SF3">
    <property type="entry name" value="LYSINE DECARBOXYLASE-LIKE PROTEIN"/>
    <property type="match status" value="1"/>
</dbReference>
<proteinExistence type="predicted"/>
<dbReference type="Gene3D" id="3.40.50.450">
    <property type="match status" value="1"/>
</dbReference>
<dbReference type="SUPFAM" id="SSF102405">
    <property type="entry name" value="MCP/YpsA-like"/>
    <property type="match status" value="1"/>
</dbReference>
<dbReference type="PANTHER" id="PTHR43393">
    <property type="entry name" value="CYTOKININ RIBOSIDE 5'-MONOPHOSPHATE PHOSPHORIBOHYDROLASE"/>
    <property type="match status" value="1"/>
</dbReference>